<dbReference type="OrthoDB" id="4405280at2759"/>
<accession>A0A150G8A0</accession>
<protein>
    <recommendedName>
        <fullName evidence="8">HYR domain-containing protein</fullName>
    </recommendedName>
</protein>
<dbReference type="InterPro" id="IPR003410">
    <property type="entry name" value="HYR_dom"/>
</dbReference>
<dbReference type="PANTHER" id="PTHR24273">
    <property type="entry name" value="FI04643P-RELATED"/>
    <property type="match status" value="1"/>
</dbReference>
<keyword evidence="7" id="KW-1185">Reference proteome</keyword>
<evidence type="ECO:0000259" key="4">
    <source>
        <dbReference type="PROSITE" id="PS50026"/>
    </source>
</evidence>
<dbReference type="PROSITE" id="PS50026">
    <property type="entry name" value="EGF_3"/>
    <property type="match status" value="2"/>
</dbReference>
<dbReference type="CDD" id="cd00161">
    <property type="entry name" value="beta-trefoil_Ricin-like"/>
    <property type="match status" value="1"/>
</dbReference>
<sequence>MRDLLKGSHGKGSHGKGSHGKGSHGKGSHGKTDSNFMMETCVKTAAPPSVCGSDPSPCGDAGAWLSCTPATNPMNGRPSWSDWSCTCAPGFYFNVAQRKCLPANCATGKNPCGVGGTCSSINATAYRCTCARGYFFDAQAKACLGSSAAYESCTSIGGTTYSCVCKSDYFHDAKRNTCVITNPCANPDTACGGAGKYTACVPFNQTHYTCNCTAGNYFDNVLGICKADPCAASPSPCGPSNTFSTCAARSTAPFYSCTCRSGFTFNGTSCTRGATTADAGACSTNPCGASTRSSRCTNLPGATPPYVCSCKSPSFLYDAGVSGGTCVASSCVATPNPCGAPGAYTTCSAASARSNDFTCDLCAAPVNPCGTGATCTSISGQAYTCQCPGGQSFDPAAKRCASDSMPSVLNTPTSIVAEATSRTQGAQVMYDAKAFDLVAGAITPTCKPESGSWFPLTGNGVGTWVVCSAEDAARNRVTRSFRVRVVKLTPPIFQSPMPLLVERAVDFFGNAVTCTATDAVGLTSEASFTTTVSCMTSPSPLASQGNYTGTRVEFDQSASTLGGIFPLTQVQAYTEDWLMGVGFFLGSGSNETLVYNGTPYRPQGAQPKLVNLTLNAGETIMGLSVFIDTCWEVPGTIIVPDNFTVEAPLDSGANVPYTITTTNDASATSPPTPPVFEPDTLPNVEVTASSPQGAVVAFPAFTASDVHSGPPLVACSPASNSFFPVGITTVNCTARDRAGVTASRGFTVTVLRNESFPEPTLTVPGDLSYEVIPGASARIIEYEVTASQDLPFTCTPPSGSSLGPSLVPTEVICKVDGYSTEYKFNVHVWASAPPYFEPALQDLVVSANHPRGAIIVGLPPMATDDHAASPPFVECNVPSDSIFPHGVTAVECVATDGVGLQTTVGFSVTVQYPCLSDPSPCGPRDAYIDCNPVGLFDFTCVCQAGYLQDNSGVCTRDALCLTAGGATVSGRTMVTMAGMDPNGAPDQRFYVRPVFVVTRYEYGGVATSTRVGYALSPVQQPTKCLSVLDASALDGQEIVLSDCLRLGQDTPPMEQVFGLPLSDSTALTGNMLMPYNVTMKTNVVVMGANGKPTAESLRRFHTAFKSEVASALSASFPFGTTPFSSSAVNLLAAIIDGTVDVEFGDAIEYRRSLNADEPADLEPHPNLGGRVPGRSLLQSDDTAPILTLAVNFTLTWPVSEHPPIEGALEEVLTAKVTPHFDTSKPVIVTDGLQTIWNTSGPGAVGVAVQYSVAADDDFYIDAPVDCRAQDGSGNYELLSFNVEVQQPL</sequence>
<dbReference type="STRING" id="33097.A0A150G8A0"/>
<dbReference type="PANTHER" id="PTHR24273:SF32">
    <property type="entry name" value="HYALIN"/>
    <property type="match status" value="1"/>
</dbReference>
<name>A0A150G8A0_GONPE</name>
<evidence type="ECO:0000256" key="2">
    <source>
        <dbReference type="PROSITE-ProRule" id="PRU00076"/>
    </source>
</evidence>
<evidence type="ECO:0000259" key="5">
    <source>
        <dbReference type="PROSITE" id="PS50825"/>
    </source>
</evidence>
<dbReference type="PROSITE" id="PS01186">
    <property type="entry name" value="EGF_2"/>
    <property type="match status" value="2"/>
</dbReference>
<feature type="compositionally biased region" description="Basic residues" evidence="3">
    <location>
        <begin position="8"/>
        <end position="29"/>
    </location>
</feature>
<dbReference type="Gene3D" id="2.90.20.10">
    <property type="entry name" value="Plasmodium vivax P25 domain"/>
    <property type="match status" value="2"/>
</dbReference>
<gene>
    <name evidence="6" type="ORF">GPECTOR_48g425</name>
</gene>
<evidence type="ECO:0000256" key="3">
    <source>
        <dbReference type="SAM" id="MobiDB-lite"/>
    </source>
</evidence>
<comment type="caution">
    <text evidence="2">Lacks conserved residue(s) required for the propagation of feature annotation.</text>
</comment>
<reference evidence="7" key="1">
    <citation type="journal article" date="2016" name="Nat. Commun.">
        <title>The Gonium pectorale genome demonstrates co-option of cell cycle regulation during the evolution of multicellularity.</title>
        <authorList>
            <person name="Hanschen E.R."/>
            <person name="Marriage T.N."/>
            <person name="Ferris P.J."/>
            <person name="Hamaji T."/>
            <person name="Toyoda A."/>
            <person name="Fujiyama A."/>
            <person name="Neme R."/>
            <person name="Noguchi H."/>
            <person name="Minakuchi Y."/>
            <person name="Suzuki M."/>
            <person name="Kawai-Toyooka H."/>
            <person name="Smith D.R."/>
            <person name="Sparks H."/>
            <person name="Anderson J."/>
            <person name="Bakaric R."/>
            <person name="Luria V."/>
            <person name="Karger A."/>
            <person name="Kirschner M.W."/>
            <person name="Durand P.M."/>
            <person name="Michod R.E."/>
            <person name="Nozaki H."/>
            <person name="Olson B.J."/>
        </authorList>
    </citation>
    <scope>NUCLEOTIDE SEQUENCE [LARGE SCALE GENOMIC DNA]</scope>
    <source>
        <strain evidence="7">NIES-2863</strain>
    </source>
</reference>
<dbReference type="PROSITE" id="PS50825">
    <property type="entry name" value="HYR"/>
    <property type="match status" value="1"/>
</dbReference>
<keyword evidence="2" id="KW-0245">EGF-like domain</keyword>
<feature type="domain" description="EGF-like" evidence="4">
    <location>
        <begin position="360"/>
        <end position="401"/>
    </location>
</feature>
<dbReference type="InterPro" id="IPR000742">
    <property type="entry name" value="EGF"/>
</dbReference>
<proteinExistence type="predicted"/>
<dbReference type="Pfam" id="PF02494">
    <property type="entry name" value="HYR"/>
    <property type="match status" value="1"/>
</dbReference>
<feature type="region of interest" description="Disordered" evidence="3">
    <location>
        <begin position="1"/>
        <end position="30"/>
    </location>
</feature>
<dbReference type="SMART" id="SM00181">
    <property type="entry name" value="EGF"/>
    <property type="match status" value="7"/>
</dbReference>
<dbReference type="Proteomes" id="UP000075714">
    <property type="component" value="Unassembled WGS sequence"/>
</dbReference>
<evidence type="ECO:0000313" key="6">
    <source>
        <dbReference type="EMBL" id="KXZ45993.1"/>
    </source>
</evidence>
<feature type="domain" description="HYR" evidence="5">
    <location>
        <begin position="669"/>
        <end position="752"/>
    </location>
</feature>
<keyword evidence="1" id="KW-0677">Repeat</keyword>
<evidence type="ECO:0008006" key="8">
    <source>
        <dbReference type="Google" id="ProtNLM"/>
    </source>
</evidence>
<organism evidence="6 7">
    <name type="scientific">Gonium pectorale</name>
    <name type="common">Green alga</name>
    <dbReference type="NCBI Taxonomy" id="33097"/>
    <lineage>
        <taxon>Eukaryota</taxon>
        <taxon>Viridiplantae</taxon>
        <taxon>Chlorophyta</taxon>
        <taxon>core chlorophytes</taxon>
        <taxon>Chlorophyceae</taxon>
        <taxon>CS clade</taxon>
        <taxon>Chlamydomonadales</taxon>
        <taxon>Volvocaceae</taxon>
        <taxon>Gonium</taxon>
    </lineage>
</organism>
<dbReference type="EMBL" id="LSYV01000049">
    <property type="protein sequence ID" value="KXZ45993.1"/>
    <property type="molecule type" value="Genomic_DNA"/>
</dbReference>
<evidence type="ECO:0000313" key="7">
    <source>
        <dbReference type="Proteomes" id="UP000075714"/>
    </source>
</evidence>
<feature type="domain" description="EGF-like" evidence="4">
    <location>
        <begin position="101"/>
        <end position="144"/>
    </location>
</feature>
<evidence type="ECO:0000256" key="1">
    <source>
        <dbReference type="ARBA" id="ARBA00022737"/>
    </source>
</evidence>
<comment type="caution">
    <text evidence="6">The sequence shown here is derived from an EMBL/GenBank/DDBJ whole genome shotgun (WGS) entry which is preliminary data.</text>
</comment>